<gene>
    <name evidence="2" type="ORF">GJV18_01450</name>
</gene>
<sequence length="268" mass="29834">MNTSTHAWLESLKERAQANRLEHLDLLIDATALQYPLLNNLQALNQPPAQALLLEGLPEAALAEQGPILLRISLATTAQWQWLSEVDETLLSQQRLLALLSAWPFADLAQHLSQHLQAEWNQGRSSGLLRYYDPRLFLAICDMLDPQQSAQFHAPVITWHWLDRDGAPALLPGMPRSPSTLQQPLPPLQLSNPQVASLVAWTGAELLCRDYALQPQDYGLAKQESLIRHLVHGQLAADRAGCFDATRDNFVLDWLAQNSATAPARAMI</sequence>
<dbReference type="RefSeq" id="WP_160342947.1">
    <property type="nucleotide sequence ID" value="NZ_WKJZ01000001.1"/>
</dbReference>
<evidence type="ECO:0000259" key="1">
    <source>
        <dbReference type="Pfam" id="PF13503"/>
    </source>
</evidence>
<dbReference type="Pfam" id="PF13503">
    <property type="entry name" value="DUF4123"/>
    <property type="match status" value="1"/>
</dbReference>
<dbReference type="InterPro" id="IPR025391">
    <property type="entry name" value="DUF4123"/>
</dbReference>
<proteinExistence type="predicted"/>
<dbReference type="AlphaFoldDB" id="A0A6I4KMT5"/>
<dbReference type="EMBL" id="WKJZ01000001">
    <property type="protein sequence ID" value="MVW73969.1"/>
    <property type="molecule type" value="Genomic_DNA"/>
</dbReference>
<feature type="domain" description="DUF4123" evidence="1">
    <location>
        <begin position="26"/>
        <end position="150"/>
    </location>
</feature>
<organism evidence="2 3">
    <name type="scientific">Pseudomonas xionganensis</name>
    <dbReference type="NCBI Taxonomy" id="2654845"/>
    <lineage>
        <taxon>Bacteria</taxon>
        <taxon>Pseudomonadati</taxon>
        <taxon>Pseudomonadota</taxon>
        <taxon>Gammaproteobacteria</taxon>
        <taxon>Pseudomonadales</taxon>
        <taxon>Pseudomonadaceae</taxon>
        <taxon>Pseudomonas</taxon>
    </lineage>
</organism>
<comment type="caution">
    <text evidence="2">The sequence shown here is derived from an EMBL/GenBank/DDBJ whole genome shotgun (WGS) entry which is preliminary data.</text>
</comment>
<name>A0A6I4KMT5_9PSED</name>
<dbReference type="Proteomes" id="UP000429555">
    <property type="component" value="Unassembled WGS sequence"/>
</dbReference>
<protein>
    <submittedName>
        <fullName evidence="2">DUF4123 domain-containing protein</fullName>
    </submittedName>
</protein>
<keyword evidence="3" id="KW-1185">Reference proteome</keyword>
<reference evidence="2 3" key="1">
    <citation type="submission" date="2019-11" db="EMBL/GenBank/DDBJ databases">
        <title>Pseudomonas flavidum sp. nov., isolated from Baiyang Lake.</title>
        <authorList>
            <person name="Zhao Y."/>
        </authorList>
    </citation>
    <scope>NUCLEOTIDE SEQUENCE [LARGE SCALE GENOMIC DNA]</scope>
    <source>
        <strain evidence="3">R-22-3 w-18</strain>
    </source>
</reference>
<evidence type="ECO:0000313" key="3">
    <source>
        <dbReference type="Proteomes" id="UP000429555"/>
    </source>
</evidence>
<evidence type="ECO:0000313" key="2">
    <source>
        <dbReference type="EMBL" id="MVW73969.1"/>
    </source>
</evidence>
<accession>A0A6I4KMT5</accession>